<dbReference type="Gene3D" id="3.40.50.10860">
    <property type="entry name" value="Leucine Dehydrogenase, chain A, domain 1"/>
    <property type="match status" value="1"/>
</dbReference>
<dbReference type="InterPro" id="IPR020630">
    <property type="entry name" value="THF_DH/CycHdrlase_cat_dom"/>
</dbReference>
<comment type="caution">
    <text evidence="10">The sequence shown here is derived from an EMBL/GenBank/DDBJ whole genome shotgun (WGS) entry which is preliminary data.</text>
</comment>
<sequence length="293" mass="31326">MQLIDGKAVAAQIKKEIAEEVAQIKANGGKAPHLAAVLVGHDGGSETYVASKVRACEEVGFKSTLIRYEDNVTEEELLACVDKLNNDADVDGFIVQLPLPKHISEEKITEAIDYRKDVDGFHPVNVGRMAIGLPCFLSATPSGIVELLKRYKIETTGKHCVILGRSNIVGKPAALLMMQKGYPGDCTVTVCHSRTKNIREICLQADIIIAALGVPEFLKADMVKEGAVVIDVGTTRVPSDKTKSGFKLTGDVAFDEVAPKCSYITPVPGGVGPMTIVSLLKNTLLAGTGKKKI</sequence>
<evidence type="ECO:0000256" key="4">
    <source>
        <dbReference type="ARBA" id="ARBA00022857"/>
    </source>
</evidence>
<dbReference type="GO" id="GO:0035999">
    <property type="term" value="P:tetrahydrofolate interconversion"/>
    <property type="evidence" value="ECO:0007669"/>
    <property type="project" value="TreeGrafter"/>
</dbReference>
<keyword evidence="3" id="KW-0378">Hydrolase</keyword>
<dbReference type="GO" id="GO:0004488">
    <property type="term" value="F:methylenetetrahydrofolate dehydrogenase (NADP+) activity"/>
    <property type="evidence" value="ECO:0007669"/>
    <property type="project" value="InterPro"/>
</dbReference>
<dbReference type="Pfam" id="PF00763">
    <property type="entry name" value="THF_DHG_CYH"/>
    <property type="match status" value="1"/>
</dbReference>
<dbReference type="InterPro" id="IPR036291">
    <property type="entry name" value="NAD(P)-bd_dom_sf"/>
</dbReference>
<dbReference type="HAMAP" id="MF_01576">
    <property type="entry name" value="THF_DHG_CYH"/>
    <property type="match status" value="1"/>
</dbReference>
<reference evidence="10" key="1">
    <citation type="submission" date="2019-08" db="EMBL/GenBank/DDBJ databases">
        <authorList>
            <person name="Kucharzyk K."/>
            <person name="Murdoch R.W."/>
            <person name="Higgins S."/>
            <person name="Loffler F."/>
        </authorList>
    </citation>
    <scope>NUCLEOTIDE SEQUENCE</scope>
</reference>
<dbReference type="PROSITE" id="PS00767">
    <property type="entry name" value="THF_DHG_CYH_2"/>
    <property type="match status" value="1"/>
</dbReference>
<evidence type="ECO:0000256" key="3">
    <source>
        <dbReference type="ARBA" id="ARBA00022801"/>
    </source>
</evidence>
<dbReference type="PANTHER" id="PTHR48099:SF5">
    <property type="entry name" value="C-1-TETRAHYDROFOLATE SYNTHASE, CYTOPLASMIC"/>
    <property type="match status" value="1"/>
</dbReference>
<evidence type="ECO:0000256" key="5">
    <source>
        <dbReference type="ARBA" id="ARBA00023002"/>
    </source>
</evidence>
<feature type="domain" description="Tetrahydrofolate dehydrogenase/cyclohydrolase catalytic" evidence="8">
    <location>
        <begin position="4"/>
        <end position="119"/>
    </location>
</feature>
<protein>
    <submittedName>
        <fullName evidence="10">Bifunctional protein FolD protein</fullName>
    </submittedName>
</protein>
<keyword evidence="5" id="KW-0560">Oxidoreductase</keyword>
<keyword evidence="6" id="KW-0511">Multifunctional enzyme</keyword>
<proteinExistence type="inferred from homology"/>
<evidence type="ECO:0000256" key="7">
    <source>
        <dbReference type="ARBA" id="ARBA00036357"/>
    </source>
</evidence>
<dbReference type="FunFam" id="3.40.50.720:FF:000189">
    <property type="entry name" value="Bifunctional protein FolD"/>
    <property type="match status" value="1"/>
</dbReference>
<feature type="domain" description="Tetrahydrofolate dehydrogenase/cyclohydrolase NAD(P)-binding" evidence="9">
    <location>
        <begin position="138"/>
        <end position="286"/>
    </location>
</feature>
<dbReference type="EMBL" id="VSSQ01008075">
    <property type="protein sequence ID" value="MPM37816.1"/>
    <property type="molecule type" value="Genomic_DNA"/>
</dbReference>
<evidence type="ECO:0000256" key="6">
    <source>
        <dbReference type="ARBA" id="ARBA00023268"/>
    </source>
</evidence>
<comment type="pathway">
    <text evidence="1">One-carbon metabolism; tetrahydrofolate interconversion.</text>
</comment>
<evidence type="ECO:0000256" key="2">
    <source>
        <dbReference type="ARBA" id="ARBA00022563"/>
    </source>
</evidence>
<dbReference type="InterPro" id="IPR046346">
    <property type="entry name" value="Aminoacid_DH-like_N_sf"/>
</dbReference>
<dbReference type="PRINTS" id="PR00085">
    <property type="entry name" value="THFDHDRGNASE"/>
</dbReference>
<evidence type="ECO:0000259" key="8">
    <source>
        <dbReference type="Pfam" id="PF00763"/>
    </source>
</evidence>
<dbReference type="PROSITE" id="PS00766">
    <property type="entry name" value="THF_DHG_CYH_1"/>
    <property type="match status" value="1"/>
</dbReference>
<name>A0A644ZAA4_9ZZZZ</name>
<accession>A0A644ZAA4</accession>
<dbReference type="GO" id="GO:0004477">
    <property type="term" value="F:methenyltetrahydrofolate cyclohydrolase activity"/>
    <property type="evidence" value="ECO:0007669"/>
    <property type="project" value="UniProtKB-EC"/>
</dbReference>
<dbReference type="InterPro" id="IPR000672">
    <property type="entry name" value="THF_DH/CycHdrlase"/>
</dbReference>
<dbReference type="GO" id="GO:0005829">
    <property type="term" value="C:cytosol"/>
    <property type="evidence" value="ECO:0007669"/>
    <property type="project" value="TreeGrafter"/>
</dbReference>
<dbReference type="AlphaFoldDB" id="A0A644ZAA4"/>
<keyword evidence="2" id="KW-0554">One-carbon metabolism</keyword>
<dbReference type="FunFam" id="3.40.50.10860:FF:000001">
    <property type="entry name" value="Bifunctional protein FolD"/>
    <property type="match status" value="1"/>
</dbReference>
<gene>
    <name evidence="10" type="primary">folD_27</name>
    <name evidence="10" type="ORF">SDC9_84435</name>
</gene>
<comment type="catalytic activity">
    <reaction evidence="7">
        <text>(6R)-5,10-methenyltetrahydrofolate + H2O = (6R)-10-formyltetrahydrofolate + H(+)</text>
        <dbReference type="Rhea" id="RHEA:23700"/>
        <dbReference type="ChEBI" id="CHEBI:15377"/>
        <dbReference type="ChEBI" id="CHEBI:15378"/>
        <dbReference type="ChEBI" id="CHEBI:57455"/>
        <dbReference type="ChEBI" id="CHEBI:195366"/>
        <dbReference type="EC" id="3.5.4.9"/>
    </reaction>
</comment>
<evidence type="ECO:0000313" key="10">
    <source>
        <dbReference type="EMBL" id="MPM37816.1"/>
    </source>
</evidence>
<dbReference type="CDD" id="cd01080">
    <property type="entry name" value="NAD_bind_m-THF_DH_Cyclohyd"/>
    <property type="match status" value="1"/>
</dbReference>
<dbReference type="SUPFAM" id="SSF53223">
    <property type="entry name" value="Aminoacid dehydrogenase-like, N-terminal domain"/>
    <property type="match status" value="1"/>
</dbReference>
<evidence type="ECO:0000259" key="9">
    <source>
        <dbReference type="Pfam" id="PF02882"/>
    </source>
</evidence>
<organism evidence="10">
    <name type="scientific">bioreactor metagenome</name>
    <dbReference type="NCBI Taxonomy" id="1076179"/>
    <lineage>
        <taxon>unclassified sequences</taxon>
        <taxon>metagenomes</taxon>
        <taxon>ecological metagenomes</taxon>
    </lineage>
</organism>
<dbReference type="Gene3D" id="3.40.50.720">
    <property type="entry name" value="NAD(P)-binding Rossmann-like Domain"/>
    <property type="match status" value="1"/>
</dbReference>
<dbReference type="Pfam" id="PF02882">
    <property type="entry name" value="THF_DHG_CYH_C"/>
    <property type="match status" value="1"/>
</dbReference>
<dbReference type="InterPro" id="IPR020631">
    <property type="entry name" value="THF_DH/CycHdrlase_NAD-bd_dom"/>
</dbReference>
<dbReference type="PANTHER" id="PTHR48099">
    <property type="entry name" value="C-1-TETRAHYDROFOLATE SYNTHASE, CYTOPLASMIC-RELATED"/>
    <property type="match status" value="1"/>
</dbReference>
<dbReference type="InterPro" id="IPR020867">
    <property type="entry name" value="THF_DH/CycHdrlase_CS"/>
</dbReference>
<keyword evidence="4" id="KW-0521">NADP</keyword>
<dbReference type="NCBIfam" id="NF010782">
    <property type="entry name" value="PRK14185.1"/>
    <property type="match status" value="1"/>
</dbReference>
<evidence type="ECO:0000256" key="1">
    <source>
        <dbReference type="ARBA" id="ARBA00004777"/>
    </source>
</evidence>
<dbReference type="SUPFAM" id="SSF51735">
    <property type="entry name" value="NAD(P)-binding Rossmann-fold domains"/>
    <property type="match status" value="1"/>
</dbReference>